<dbReference type="Gene3D" id="3.30.40.10">
    <property type="entry name" value="Zinc/RING finger domain, C3HC4 (zinc finger)"/>
    <property type="match status" value="1"/>
</dbReference>
<feature type="domain" description="RING-type" evidence="10">
    <location>
        <begin position="138"/>
        <end position="180"/>
    </location>
</feature>
<evidence type="ECO:0000256" key="1">
    <source>
        <dbReference type="ARBA" id="ARBA00000900"/>
    </source>
</evidence>
<keyword evidence="9" id="KW-1133">Transmembrane helix</keyword>
<dbReference type="AlphaFoldDB" id="K3Y3F6"/>
<evidence type="ECO:0000313" key="12">
    <source>
        <dbReference type="EnsemblPlants" id="KQL10888"/>
    </source>
</evidence>
<evidence type="ECO:0000256" key="6">
    <source>
        <dbReference type="ARBA" id="ARBA00024209"/>
    </source>
</evidence>
<sequence length="195" mass="20192">MSIPFPWVPTPGIIFPPPPPHPPPPPWSPPPSPTPKSAGGAIAGISIAVGIMLFLVSCICSLTRGQRQNGADAVADAATESAALGSRLRTAAPDQPRGAALPDGEPRRAGPAVDLPSFTYNRSVKHNVTGSGDEAATCSVCLAAFRVGETVRLLPVCLHLYHVECIDPWLDAHSSCPICRTGTDPAMDGGLLPPV</sequence>
<dbReference type="SUPFAM" id="SSF57850">
    <property type="entry name" value="RING/U-box"/>
    <property type="match status" value="1"/>
</dbReference>
<dbReference type="InterPro" id="IPR013083">
    <property type="entry name" value="Znf_RING/FYVE/PHD"/>
</dbReference>
<dbReference type="Gramene" id="KQL10888">
    <property type="protein sequence ID" value="KQL10888"/>
    <property type="gene ID" value="SETIT_008741mg"/>
</dbReference>
<reference evidence="11 13" key="1">
    <citation type="journal article" date="2012" name="Nat. Biotechnol.">
        <title>Reference genome sequence of the model plant Setaria.</title>
        <authorList>
            <person name="Bennetzen J.L."/>
            <person name="Schmutz J."/>
            <person name="Wang H."/>
            <person name="Percifield R."/>
            <person name="Hawkins J."/>
            <person name="Pontaroli A.C."/>
            <person name="Estep M."/>
            <person name="Feng L."/>
            <person name="Vaughn J.N."/>
            <person name="Grimwood J."/>
            <person name="Jenkins J."/>
            <person name="Barry K."/>
            <person name="Lindquist E."/>
            <person name="Hellsten U."/>
            <person name="Deshpande S."/>
            <person name="Wang X."/>
            <person name="Wu X."/>
            <person name="Mitros T."/>
            <person name="Triplett J."/>
            <person name="Yang X."/>
            <person name="Ye C.Y."/>
            <person name="Mauro-Herrera M."/>
            <person name="Wang L."/>
            <person name="Li P."/>
            <person name="Sharma M."/>
            <person name="Sharma R."/>
            <person name="Ronald P.C."/>
            <person name="Panaud O."/>
            <person name="Kellogg E.A."/>
            <person name="Brutnell T.P."/>
            <person name="Doust A.N."/>
            <person name="Tuskan G.A."/>
            <person name="Rokhsar D."/>
            <person name="Devos K.M."/>
        </authorList>
    </citation>
    <scope>NUCLEOTIDE SEQUENCE [LARGE SCALE GENOMIC DNA]</scope>
    <source>
        <strain evidence="13">cv. Yugu1</strain>
        <strain evidence="11">Yugu1</strain>
    </source>
</reference>
<evidence type="ECO:0000256" key="4">
    <source>
        <dbReference type="ARBA" id="ARBA00022771"/>
    </source>
</evidence>
<dbReference type="Proteomes" id="UP000004995">
    <property type="component" value="Unassembled WGS sequence"/>
</dbReference>
<comment type="similarity">
    <text evidence="6">Belongs to the RING-type zinc finger family. ATL subfamily.</text>
</comment>
<keyword evidence="3" id="KW-0479">Metal-binding</keyword>
<protein>
    <recommendedName>
        <fullName evidence="2">RING-type E3 ubiquitin transferase</fullName>
        <ecNumber evidence="2">2.3.2.27</ecNumber>
    </recommendedName>
</protein>
<evidence type="ECO:0000256" key="3">
    <source>
        <dbReference type="ARBA" id="ARBA00022723"/>
    </source>
</evidence>
<evidence type="ECO:0000259" key="10">
    <source>
        <dbReference type="PROSITE" id="PS50089"/>
    </source>
</evidence>
<feature type="region of interest" description="Disordered" evidence="8">
    <location>
        <begin position="16"/>
        <end position="38"/>
    </location>
</feature>
<proteinExistence type="inferred from homology"/>
<organism evidence="11">
    <name type="scientific">Setaria italica</name>
    <name type="common">Foxtail millet</name>
    <name type="synonym">Panicum italicum</name>
    <dbReference type="NCBI Taxonomy" id="4555"/>
    <lineage>
        <taxon>Eukaryota</taxon>
        <taxon>Viridiplantae</taxon>
        <taxon>Streptophyta</taxon>
        <taxon>Embryophyta</taxon>
        <taxon>Tracheophyta</taxon>
        <taxon>Spermatophyta</taxon>
        <taxon>Magnoliopsida</taxon>
        <taxon>Liliopsida</taxon>
        <taxon>Poales</taxon>
        <taxon>Poaceae</taxon>
        <taxon>PACMAD clade</taxon>
        <taxon>Panicoideae</taxon>
        <taxon>Panicodae</taxon>
        <taxon>Paniceae</taxon>
        <taxon>Cenchrinae</taxon>
        <taxon>Setaria</taxon>
    </lineage>
</organism>
<evidence type="ECO:0000256" key="2">
    <source>
        <dbReference type="ARBA" id="ARBA00012483"/>
    </source>
</evidence>
<evidence type="ECO:0000256" key="8">
    <source>
        <dbReference type="SAM" id="MobiDB-lite"/>
    </source>
</evidence>
<evidence type="ECO:0000256" key="5">
    <source>
        <dbReference type="ARBA" id="ARBA00022833"/>
    </source>
</evidence>
<dbReference type="InterPro" id="IPR053238">
    <property type="entry name" value="RING-H2_zinc_finger"/>
</dbReference>
<dbReference type="eggNOG" id="KOG0800">
    <property type="taxonomic scope" value="Eukaryota"/>
</dbReference>
<evidence type="ECO:0000256" key="7">
    <source>
        <dbReference type="PROSITE-ProRule" id="PRU00175"/>
    </source>
</evidence>
<dbReference type="EMBL" id="AGNK02002536">
    <property type="status" value="NOT_ANNOTATED_CDS"/>
    <property type="molecule type" value="Genomic_DNA"/>
</dbReference>
<dbReference type="OMA" id="MSIPFPW"/>
<dbReference type="InterPro" id="IPR001841">
    <property type="entry name" value="Znf_RING"/>
</dbReference>
<dbReference type="FunFam" id="3.30.40.10:FF:000984">
    <property type="entry name" value="Putative RING zinc finger domain superfamily protein"/>
    <property type="match status" value="1"/>
</dbReference>
<feature type="transmembrane region" description="Helical" evidence="9">
    <location>
        <begin position="38"/>
        <end position="62"/>
    </location>
</feature>
<comment type="catalytic activity">
    <reaction evidence="1">
        <text>S-ubiquitinyl-[E2 ubiquitin-conjugating enzyme]-L-cysteine + [acceptor protein]-L-lysine = [E2 ubiquitin-conjugating enzyme]-L-cysteine + N(6)-ubiquitinyl-[acceptor protein]-L-lysine.</text>
        <dbReference type="EC" id="2.3.2.27"/>
    </reaction>
</comment>
<reference evidence="11" key="2">
    <citation type="submission" date="2015-07" db="EMBL/GenBank/DDBJ databases">
        <authorList>
            <person name="Noorani M."/>
        </authorList>
    </citation>
    <scope>NUCLEOTIDE SEQUENCE</scope>
    <source>
        <strain evidence="11">Yugu1</strain>
    </source>
</reference>
<keyword evidence="5" id="KW-0862">Zinc</keyword>
<dbReference type="KEGG" id="sita:101783646"/>
<dbReference type="EMBL" id="CM003531">
    <property type="protein sequence ID" value="RCV21866.1"/>
    <property type="molecule type" value="Genomic_DNA"/>
</dbReference>
<evidence type="ECO:0000313" key="11">
    <source>
        <dbReference type="EMBL" id="RCV21866.1"/>
    </source>
</evidence>
<dbReference type="PANTHER" id="PTHR14155:SF591">
    <property type="entry name" value="RING-TYPE DOMAIN-CONTAINING PROTEIN"/>
    <property type="match status" value="1"/>
</dbReference>
<keyword evidence="9" id="KW-0472">Membrane</keyword>
<dbReference type="CDD" id="cd16454">
    <property type="entry name" value="RING-H2_PA-TM-RING"/>
    <property type="match status" value="1"/>
</dbReference>
<dbReference type="OrthoDB" id="8062037at2759"/>
<keyword evidence="13" id="KW-1185">Reference proteome</keyword>
<dbReference type="PROSITE" id="PS50089">
    <property type="entry name" value="ZF_RING_2"/>
    <property type="match status" value="1"/>
</dbReference>
<dbReference type="GO" id="GO:0008270">
    <property type="term" value="F:zinc ion binding"/>
    <property type="evidence" value="ECO:0007669"/>
    <property type="project" value="UniProtKB-KW"/>
</dbReference>
<accession>K3Y3F6</accession>
<name>K3Y3F6_SETIT</name>
<dbReference type="Pfam" id="PF13639">
    <property type="entry name" value="zf-RING_2"/>
    <property type="match status" value="1"/>
</dbReference>
<dbReference type="STRING" id="4555.K3Y3F6"/>
<dbReference type="EnsemblPlants" id="KQL10888">
    <property type="protein sequence ID" value="KQL10888"/>
    <property type="gene ID" value="SETIT_008741mg"/>
</dbReference>
<dbReference type="GO" id="GO:0061630">
    <property type="term" value="F:ubiquitin protein ligase activity"/>
    <property type="evidence" value="ECO:0007669"/>
    <property type="project" value="UniProtKB-EC"/>
</dbReference>
<gene>
    <name evidence="12" type="primary">LOC101783646</name>
    <name evidence="11" type="ORF">SETIT_4G172700v2</name>
</gene>
<keyword evidence="4 7" id="KW-0863">Zinc-finger</keyword>
<keyword evidence="9" id="KW-0812">Transmembrane</keyword>
<dbReference type="RefSeq" id="XP_004967075.1">
    <property type="nucleotide sequence ID" value="XM_004967018.1"/>
</dbReference>
<dbReference type="GeneID" id="101783646"/>
<dbReference type="HOGENOM" id="CLU_013137_15_11_1"/>
<dbReference type="EC" id="2.3.2.27" evidence="2"/>
<reference evidence="12" key="3">
    <citation type="submission" date="2018-08" db="UniProtKB">
        <authorList>
            <consortium name="EnsemblPlants"/>
        </authorList>
    </citation>
    <scope>IDENTIFICATION</scope>
    <source>
        <strain evidence="12">Yugu1</strain>
    </source>
</reference>
<feature type="region of interest" description="Disordered" evidence="8">
    <location>
        <begin position="90"/>
        <end position="115"/>
    </location>
</feature>
<evidence type="ECO:0000313" key="13">
    <source>
        <dbReference type="Proteomes" id="UP000004995"/>
    </source>
</evidence>
<dbReference type="PANTHER" id="PTHR14155">
    <property type="entry name" value="RING FINGER DOMAIN-CONTAINING"/>
    <property type="match status" value="1"/>
</dbReference>
<evidence type="ECO:0000256" key="9">
    <source>
        <dbReference type="SAM" id="Phobius"/>
    </source>
</evidence>
<dbReference type="SMART" id="SM00184">
    <property type="entry name" value="RING"/>
    <property type="match status" value="1"/>
</dbReference>
<feature type="compositionally biased region" description="Pro residues" evidence="8">
    <location>
        <begin position="16"/>
        <end position="34"/>
    </location>
</feature>